<dbReference type="RefSeq" id="XP_030048233.1">
    <property type="nucleotide sequence ID" value="XM_030192373.1"/>
</dbReference>
<dbReference type="InterPro" id="IPR051713">
    <property type="entry name" value="T-cell_Activation_Regulation"/>
</dbReference>
<dbReference type="GO" id="GO:0006955">
    <property type="term" value="P:immune response"/>
    <property type="evidence" value="ECO:0007669"/>
    <property type="project" value="TreeGrafter"/>
</dbReference>
<feature type="domain" description="Ig-like" evidence="13">
    <location>
        <begin position="35"/>
        <end position="135"/>
    </location>
</feature>
<evidence type="ECO:0000313" key="16">
    <source>
        <dbReference type="RefSeq" id="XP_030048233.1"/>
    </source>
</evidence>
<dbReference type="InterPro" id="IPR036179">
    <property type="entry name" value="Ig-like_dom_sf"/>
</dbReference>
<dbReference type="GO" id="GO:0007166">
    <property type="term" value="P:cell surface receptor signaling pathway"/>
    <property type="evidence" value="ECO:0007669"/>
    <property type="project" value="TreeGrafter"/>
</dbReference>
<evidence type="ECO:0000256" key="10">
    <source>
        <dbReference type="ARBA" id="ARBA00023319"/>
    </source>
</evidence>
<evidence type="ECO:0000256" key="12">
    <source>
        <dbReference type="SAM" id="SignalP"/>
    </source>
</evidence>
<evidence type="ECO:0000256" key="4">
    <source>
        <dbReference type="ARBA" id="ARBA00022729"/>
    </source>
</evidence>
<comment type="subcellular location">
    <subcellularLocation>
        <location evidence="1">Cell membrane</location>
        <topology evidence="1">Single-pass type I membrane protein</topology>
    </subcellularLocation>
</comment>
<dbReference type="SMART" id="SM00406">
    <property type="entry name" value="IGv"/>
    <property type="match status" value="1"/>
</dbReference>
<dbReference type="PANTHER" id="PTHR25466:SF3">
    <property type="entry name" value="PROGRAMMED CELL DEATH 1 LIGAND 1"/>
    <property type="match status" value="1"/>
</dbReference>
<dbReference type="GO" id="GO:0071222">
    <property type="term" value="P:cellular response to lipopolysaccharide"/>
    <property type="evidence" value="ECO:0007669"/>
    <property type="project" value="TreeGrafter"/>
</dbReference>
<organism evidence="14 15">
    <name type="scientific">Microcaecilia unicolor</name>
    <dbReference type="NCBI Taxonomy" id="1415580"/>
    <lineage>
        <taxon>Eukaryota</taxon>
        <taxon>Metazoa</taxon>
        <taxon>Chordata</taxon>
        <taxon>Craniata</taxon>
        <taxon>Vertebrata</taxon>
        <taxon>Euteleostomi</taxon>
        <taxon>Amphibia</taxon>
        <taxon>Gymnophiona</taxon>
        <taxon>Siphonopidae</taxon>
        <taxon>Microcaecilia</taxon>
    </lineage>
</organism>
<keyword evidence="8" id="KW-0675">Receptor</keyword>
<accession>A0A6P7WYA7</accession>
<keyword evidence="7" id="KW-1015">Disulfide bond</keyword>
<dbReference type="Gene3D" id="2.60.40.10">
    <property type="entry name" value="Immunoglobulins"/>
    <property type="match status" value="2"/>
</dbReference>
<dbReference type="SMART" id="SM00409">
    <property type="entry name" value="IG"/>
    <property type="match status" value="1"/>
</dbReference>
<keyword evidence="4 12" id="KW-0732">Signal</keyword>
<proteinExistence type="predicted"/>
<sequence>MEKTVLILTFLSYWCSINALFTVEIARSVYVTQYGSTVNMTCTFPVAGGLRMKDLKVYWHQISSSQMVEKEIYAVDSGKENLTLQDVSYRGRATLLKDELYKGQAVLEISNVKLTDAGTYRCLIIYGGADYKQVTLQVQVPFRKINISISGQEKRELICQSEGYPKPEVMWQHEGQDLSDKANTTYRINPEQLYEVTSVLRVNTTVNATYRCIFWNKELQENSSESFSFSDKDNLKSPGISEQKAYYGTMLAGCVLAVFSLALLIWMQRNGHCRKPTTLYKDRKKTTGCFVCERNPSNHIWKVIRNFCLHLTHSIEKENTTEDHNIKIPIERELKMPLSMDITDASERLYIPSEENRAYPPRAPVNKVEVDVHHGQEMDVKEM</sequence>
<gene>
    <name evidence="15 16" type="primary">LOC115462361</name>
</gene>
<feature type="chain" id="PRO_5044652390" evidence="12">
    <location>
        <begin position="20"/>
        <end position="383"/>
    </location>
</feature>
<feature type="transmembrane region" description="Helical" evidence="11">
    <location>
        <begin position="245"/>
        <end position="266"/>
    </location>
</feature>
<evidence type="ECO:0000256" key="7">
    <source>
        <dbReference type="ARBA" id="ARBA00023157"/>
    </source>
</evidence>
<evidence type="ECO:0000256" key="3">
    <source>
        <dbReference type="ARBA" id="ARBA00022692"/>
    </source>
</evidence>
<dbReference type="InterPro" id="IPR013783">
    <property type="entry name" value="Ig-like_fold"/>
</dbReference>
<dbReference type="InterPro" id="IPR053896">
    <property type="entry name" value="BTN3A2-like_Ig-C"/>
</dbReference>
<feature type="signal peptide" evidence="12">
    <location>
        <begin position="1"/>
        <end position="19"/>
    </location>
</feature>
<dbReference type="GO" id="GO:0009897">
    <property type="term" value="C:external side of plasma membrane"/>
    <property type="evidence" value="ECO:0007669"/>
    <property type="project" value="TreeGrafter"/>
</dbReference>
<dbReference type="GO" id="GO:0042130">
    <property type="term" value="P:negative regulation of T cell proliferation"/>
    <property type="evidence" value="ECO:0007669"/>
    <property type="project" value="TreeGrafter"/>
</dbReference>
<evidence type="ECO:0000256" key="1">
    <source>
        <dbReference type="ARBA" id="ARBA00004251"/>
    </source>
</evidence>
<evidence type="ECO:0000259" key="13">
    <source>
        <dbReference type="PROSITE" id="PS50835"/>
    </source>
</evidence>
<dbReference type="Pfam" id="PF07686">
    <property type="entry name" value="V-set"/>
    <property type="match status" value="1"/>
</dbReference>
<name>A0A6P7WYA7_9AMPH</name>
<evidence type="ECO:0000256" key="2">
    <source>
        <dbReference type="ARBA" id="ARBA00022475"/>
    </source>
</evidence>
<evidence type="ECO:0000256" key="8">
    <source>
        <dbReference type="ARBA" id="ARBA00023170"/>
    </source>
</evidence>
<keyword evidence="14" id="KW-1185">Reference proteome</keyword>
<dbReference type="PROSITE" id="PS50835">
    <property type="entry name" value="IG_LIKE"/>
    <property type="match status" value="2"/>
</dbReference>
<evidence type="ECO:0000256" key="11">
    <source>
        <dbReference type="SAM" id="Phobius"/>
    </source>
</evidence>
<dbReference type="FunFam" id="2.60.40.10:FF:001912">
    <property type="entry name" value="CD274 molecule"/>
    <property type="match status" value="1"/>
</dbReference>
<evidence type="ECO:0000313" key="14">
    <source>
        <dbReference type="Proteomes" id="UP000515156"/>
    </source>
</evidence>
<dbReference type="GeneID" id="115462361"/>
<keyword evidence="3 11" id="KW-0812">Transmembrane</keyword>
<feature type="domain" description="Ig-like" evidence="13">
    <location>
        <begin position="141"/>
        <end position="228"/>
    </location>
</feature>
<dbReference type="Proteomes" id="UP000515156">
    <property type="component" value="Chromosome 2"/>
</dbReference>
<dbReference type="OrthoDB" id="8680608at2759"/>
<reference evidence="15 16" key="1">
    <citation type="submission" date="2025-04" db="UniProtKB">
        <authorList>
            <consortium name="RefSeq"/>
        </authorList>
    </citation>
    <scope>IDENTIFICATION</scope>
</reference>
<dbReference type="Pfam" id="PF22705">
    <property type="entry name" value="C2-set_3"/>
    <property type="match status" value="1"/>
</dbReference>
<dbReference type="RefSeq" id="XP_030048232.1">
    <property type="nucleotide sequence ID" value="XM_030192372.1"/>
</dbReference>
<evidence type="ECO:0000256" key="5">
    <source>
        <dbReference type="ARBA" id="ARBA00022989"/>
    </source>
</evidence>
<dbReference type="GO" id="GO:0042102">
    <property type="term" value="P:positive regulation of T cell proliferation"/>
    <property type="evidence" value="ECO:0007669"/>
    <property type="project" value="TreeGrafter"/>
</dbReference>
<dbReference type="PANTHER" id="PTHR25466">
    <property type="entry name" value="T-LYMPHOCYTE ACTIVATION ANTIGEN"/>
    <property type="match status" value="1"/>
</dbReference>
<dbReference type="InterPro" id="IPR013106">
    <property type="entry name" value="Ig_V-set"/>
</dbReference>
<dbReference type="KEGG" id="muo:115462361"/>
<keyword evidence="6 11" id="KW-0472">Membrane</keyword>
<protein>
    <submittedName>
        <fullName evidence="15 16">Programmed cell death 1 ligand 1-like</fullName>
    </submittedName>
</protein>
<dbReference type="AlphaFoldDB" id="A0A6P7WYA7"/>
<dbReference type="GO" id="GO:0031295">
    <property type="term" value="P:T cell costimulation"/>
    <property type="evidence" value="ECO:0007669"/>
    <property type="project" value="TreeGrafter"/>
</dbReference>
<evidence type="ECO:0000313" key="15">
    <source>
        <dbReference type="RefSeq" id="XP_030048232.1"/>
    </source>
</evidence>
<keyword evidence="5 11" id="KW-1133">Transmembrane helix</keyword>
<evidence type="ECO:0000256" key="9">
    <source>
        <dbReference type="ARBA" id="ARBA00023180"/>
    </source>
</evidence>
<dbReference type="SUPFAM" id="SSF48726">
    <property type="entry name" value="Immunoglobulin"/>
    <property type="match status" value="2"/>
</dbReference>
<evidence type="ECO:0000256" key="6">
    <source>
        <dbReference type="ARBA" id="ARBA00023136"/>
    </source>
</evidence>
<dbReference type="InterPro" id="IPR003599">
    <property type="entry name" value="Ig_sub"/>
</dbReference>
<keyword evidence="10" id="KW-0393">Immunoglobulin domain</keyword>
<keyword evidence="2" id="KW-1003">Cell membrane</keyword>
<keyword evidence="9" id="KW-0325">Glycoprotein</keyword>
<dbReference type="InterPro" id="IPR007110">
    <property type="entry name" value="Ig-like_dom"/>
</dbReference>